<evidence type="ECO:0000256" key="2">
    <source>
        <dbReference type="SAM" id="MobiDB-lite"/>
    </source>
</evidence>
<feature type="coiled-coil region" evidence="1">
    <location>
        <begin position="1665"/>
        <end position="1704"/>
    </location>
</feature>
<dbReference type="InterPro" id="IPR016193">
    <property type="entry name" value="Cytidine_deaminase-like"/>
</dbReference>
<protein>
    <submittedName>
        <fullName evidence="3">Uncharacterized protein</fullName>
    </submittedName>
</protein>
<keyword evidence="4" id="KW-1185">Reference proteome</keyword>
<feature type="compositionally biased region" description="Low complexity" evidence="2">
    <location>
        <begin position="240"/>
        <end position="259"/>
    </location>
</feature>
<feature type="compositionally biased region" description="Polar residues" evidence="2">
    <location>
        <begin position="1222"/>
        <end position="1253"/>
    </location>
</feature>
<dbReference type="PANTHER" id="PTHR39211">
    <property type="entry name" value="CHROMOSOME 7, WHOLE GENOME SHOTGUN SEQUENCE"/>
    <property type="match status" value="1"/>
</dbReference>
<organism evidence="3 4">
    <name type="scientific">Kwoniella pini CBS 10737</name>
    <dbReference type="NCBI Taxonomy" id="1296096"/>
    <lineage>
        <taxon>Eukaryota</taxon>
        <taxon>Fungi</taxon>
        <taxon>Dikarya</taxon>
        <taxon>Basidiomycota</taxon>
        <taxon>Agaricomycotina</taxon>
        <taxon>Tremellomycetes</taxon>
        <taxon>Tremellales</taxon>
        <taxon>Cryptococcaceae</taxon>
        <taxon>Kwoniella</taxon>
    </lineage>
</organism>
<dbReference type="Pfam" id="PF18785">
    <property type="entry name" value="Inv-AAD"/>
    <property type="match status" value="1"/>
</dbReference>
<feature type="compositionally biased region" description="Low complexity" evidence="2">
    <location>
        <begin position="155"/>
        <end position="174"/>
    </location>
</feature>
<feature type="region of interest" description="Disordered" evidence="2">
    <location>
        <begin position="642"/>
        <end position="665"/>
    </location>
</feature>
<sequence length="2123" mass="229902">MSQLVQSIEGMVEAGMKGLMGLAEGVLSPTSSSQDELSGQEDGQAASVEVNEGNVPPPQPSKPLTIPQPTSSTPVVLTAMSGSKLNLPKQEQLIQIMDVPSGWIHLQSTYLDGDVGHKKVRSFGLRNIAESEVEVEIESDLTTQLIFWLGEEENSTSSSASSTSSSSTSAGSPSLHITLPPATTITIFFAFQPSHSVPATTPIDSAVSPIDDIAYTPRVKPVSSRTHSSEVSPVIVGSPSDGRSSELSSMSGGSSQAGSVKGFQSSRRPEPVHRSFSVHGSITIRAITSSVLLSPDPPHAPPTVSHQTINLPFFATVCRSLFTAAPMDPVQGLVIGSQISSGEMIVDFGNNSVVGGRYHRDILLVNRSEIELVWKTTVVSSPFKEAVWFELRDLDSENVFGVDHSSRPVPLPSLSSRHLRLEMRAKGIVQDNFDFTFLISNVNQSGNVISCKAVGTILPSKSDDSLAVLSGNNLDFGQVLDGTWSKQTITCKNNGGKPIDVKFSATEGYDVVFRLAGVAGEDLDEDLHLPFNQNQTSKERQRSGSAATSGTMALTRSSTKESSIRGREPIQQQQFFQQPRETRDTRAESPLSTTYSRRSKAPSSIYSSEALGAKTTSVPGDFGRPWTVASPLVDVDRNSAGGISEACRDHSQPPSRPLSRVTSRTSSYLMHTGDEMDGESIEDEDEDFEPPFFGGGATISNIGIGNEVTSHGSSMLHVKSSSNTSFTALTNEQVIPNQIEEVTMRPGTEYRIYVLHRPAVDKSSPPEVAGRLRRSNFKVHLETISGTAQHSRSTSNNLSSKDSSSTASSKQLSMSSTTTSSIATGGNRKISINCTIEHCSSFISLPEGKVLDFGKVTVGASKTLSLKIQNLSDLSTKIEIATISKVINLSSAKNIVVIPPGEIIEERLEFFPRRINERYEKECFVRNLLNRGNDQVVEIRSQNVDVYNLTLHSHLYRILTPSGSNFLDFGNVVINAPTVRTMHLENLSNTKLVLDLYASQPEDVELYIKAEDIPSPKTMIGPNRSTAGYSENESNLALERMISPPNGELKERFMETLQELSEKNSANGGVVKSKINKVREKSVTRAKKEEGDKEGKSVGQQVAVALKKGGRGRPVQLYGNSVVFKDRNLLEPHEYLDLASGPPVCAHRSPRAKRFTLLDTIELEDKTKLSGKHDKVPKLDFAAVAKASGLVGKEAKEAKTKKKHSHVQHNSQTDPKDHRQVASDTPSNLRSPKQSNNASSLTSPQPKSVTVPPTHNPSPVSIPPANSSNKPDMHLNLATLASQVMQRIIPETGGRKSPALTAKRPVDLKMTENTSNIPSDPSKMSIDELLLAIEQNDSIKSKITHSTLEEEEAYVRKTIALKKELNNVITSGKLIPARTVSVDSKKTKAVIVVMTPNGSTRPHVGIRAKRADSRVFIKLLEFDKSLLNEAGRGLSSEQTGQMDEKLIEKITLELPIRDLIIRSSCVRSVLEVQQSSINFGGCDKGEVRSKTIVIHNKSDTLGLFRLRTSGSIASGDLKLGLGRYGVISAFGRKEVPTFSFTPSLTGNYQESITIENVLDSYNDQSVSVKAVVRKIPAFKAEPSTLDFGIVNLEACGSGTTMYDSIDRKSNDNDKKGKNKQQQSFILTNISKHDKTFVITLNGIPSTSFAQINLIRDENDVGIALSKTEEEEVEGIMQKLKIARRKKKKEKIEKYTNRLIELGVQDVDNSSFDGEAEVDGELEDDDEDKSDKGKKDKKKDKIKEKDNIQSESTQSGSPKTSTSLMITKETTETTGVERDATPAIASQSDNTSSPSPQACVTTLNLTLAPNQKTKILVELSSVPQPPITVGDSSTIPGGGDYPAINDVNEDDIKATITIHDKRNTDETISITVNAIKGTPENTQKETMEKAVKMADRAKNTTSDPLALALMQHSLDLTLNCEVSPTAFCVGSTLFLPSSSKHYTSLASTSKFDPFPSAYGSPKSSTPGDISKGLILGDGWSRQIPGNTHAEANALTNFRTKYGELQASFGGWGNNPTSSEQTVSSDANPDVKEPSKTTLPGIEEVLKDADCYATMEPCSVRTSGGPSCALELVRAGVKAVYLGVEEPPDFVQCEGVKILEDGGVKVIRTSGLEEACLKAARRGRN</sequence>
<accession>A0AAJ8LAI6</accession>
<dbReference type="KEGG" id="kpin:30171742"/>
<feature type="compositionally biased region" description="Polar residues" evidence="2">
    <location>
        <begin position="1783"/>
        <end position="1796"/>
    </location>
</feature>
<dbReference type="Proteomes" id="UP000094020">
    <property type="component" value="Chromosome 7"/>
</dbReference>
<name>A0AAJ8LAI6_9TREE</name>
<dbReference type="PANTHER" id="PTHR39211:SF1">
    <property type="entry name" value="ABNORMAL SPINDLE-LIKE MICROCEPHALY-ASSOCIATED PROTEIN ASH DOMAIN-CONTAINING PROTEIN"/>
    <property type="match status" value="1"/>
</dbReference>
<dbReference type="EMBL" id="CP144525">
    <property type="protein sequence ID" value="WWC71765.1"/>
    <property type="molecule type" value="Genomic_DNA"/>
</dbReference>
<keyword evidence="1" id="KW-0175">Coiled coil</keyword>
<feature type="compositionally biased region" description="Basic and acidic residues" evidence="2">
    <location>
        <begin position="1728"/>
        <end position="1747"/>
    </location>
</feature>
<feature type="region of interest" description="Disordered" evidence="2">
    <location>
        <begin position="784"/>
        <end position="823"/>
    </location>
</feature>
<evidence type="ECO:0000256" key="1">
    <source>
        <dbReference type="SAM" id="Coils"/>
    </source>
</evidence>
<feature type="compositionally biased region" description="Basic and acidic residues" evidence="2">
    <location>
        <begin position="558"/>
        <end position="568"/>
    </location>
</feature>
<dbReference type="Gene3D" id="3.40.140.10">
    <property type="entry name" value="Cytidine Deaminase, domain 2"/>
    <property type="match status" value="1"/>
</dbReference>
<feature type="compositionally biased region" description="Acidic residues" evidence="2">
    <location>
        <begin position="1713"/>
        <end position="1727"/>
    </location>
</feature>
<feature type="region of interest" description="Disordered" evidence="2">
    <location>
        <begin position="1709"/>
        <end position="1796"/>
    </location>
</feature>
<feature type="compositionally biased region" description="Polar residues" evidence="2">
    <location>
        <begin position="2012"/>
        <end position="2025"/>
    </location>
</feature>
<dbReference type="SUPFAM" id="SSF53927">
    <property type="entry name" value="Cytidine deaminase-like"/>
    <property type="match status" value="1"/>
</dbReference>
<feature type="region of interest" description="Disordered" evidence="2">
    <location>
        <begin position="25"/>
        <end position="74"/>
    </location>
</feature>
<feature type="region of interest" description="Disordered" evidence="2">
    <location>
        <begin position="530"/>
        <end position="607"/>
    </location>
</feature>
<feature type="compositionally biased region" description="Basic and acidic residues" evidence="2">
    <location>
        <begin position="1768"/>
        <end position="1779"/>
    </location>
</feature>
<reference evidence="3" key="1">
    <citation type="submission" date="2013-07" db="EMBL/GenBank/DDBJ databases">
        <authorList>
            <consortium name="The Broad Institute Genome Sequencing Platform"/>
            <person name="Cuomo C."/>
            <person name="Litvintseva A."/>
            <person name="Chen Y."/>
            <person name="Heitman J."/>
            <person name="Sun S."/>
            <person name="Springer D."/>
            <person name="Dromer F."/>
            <person name="Young S.K."/>
            <person name="Zeng Q."/>
            <person name="Gargeya S."/>
            <person name="Fitzgerald M."/>
            <person name="Abouelleil A."/>
            <person name="Alvarado L."/>
            <person name="Berlin A.M."/>
            <person name="Chapman S.B."/>
            <person name="Dewar J."/>
            <person name="Goldberg J."/>
            <person name="Griggs A."/>
            <person name="Gujja S."/>
            <person name="Hansen M."/>
            <person name="Howarth C."/>
            <person name="Imamovic A."/>
            <person name="Larimer J."/>
            <person name="McCowan C."/>
            <person name="Murphy C."/>
            <person name="Pearson M."/>
            <person name="Priest M."/>
            <person name="Roberts A."/>
            <person name="Saif S."/>
            <person name="Shea T."/>
            <person name="Sykes S."/>
            <person name="Wortman J."/>
            <person name="Nusbaum C."/>
            <person name="Birren B."/>
        </authorList>
    </citation>
    <scope>NUCLEOTIDE SEQUENCE</scope>
    <source>
        <strain evidence="3">CBS 10737</strain>
    </source>
</reference>
<dbReference type="Gene3D" id="2.60.40.10">
    <property type="entry name" value="Immunoglobulins"/>
    <property type="match status" value="2"/>
</dbReference>
<dbReference type="GeneID" id="30171742"/>
<dbReference type="GO" id="GO:0003824">
    <property type="term" value="F:catalytic activity"/>
    <property type="evidence" value="ECO:0007669"/>
    <property type="project" value="InterPro"/>
</dbReference>
<gene>
    <name evidence="3" type="ORF">I206_105724</name>
</gene>
<dbReference type="RefSeq" id="XP_070059275.1">
    <property type="nucleotide sequence ID" value="XM_070203174.1"/>
</dbReference>
<feature type="region of interest" description="Disordered" evidence="2">
    <location>
        <begin position="155"/>
        <end position="175"/>
    </location>
</feature>
<evidence type="ECO:0000313" key="3">
    <source>
        <dbReference type="EMBL" id="WWC71765.1"/>
    </source>
</evidence>
<reference evidence="3" key="2">
    <citation type="submission" date="2024-02" db="EMBL/GenBank/DDBJ databases">
        <title>Comparative genomics of Cryptococcus and Kwoniella reveals pathogenesis evolution and contrasting modes of karyotype evolution via chromosome fusion or intercentromeric recombination.</title>
        <authorList>
            <person name="Coelho M.A."/>
            <person name="David-Palma M."/>
            <person name="Shea T."/>
            <person name="Bowers K."/>
            <person name="McGinley-Smith S."/>
            <person name="Mohammad A.W."/>
            <person name="Gnirke A."/>
            <person name="Yurkov A.M."/>
            <person name="Nowrousian M."/>
            <person name="Sun S."/>
            <person name="Cuomo C.A."/>
            <person name="Heitman J."/>
        </authorList>
    </citation>
    <scope>NUCLEOTIDE SEQUENCE</scope>
    <source>
        <strain evidence="3">CBS 10737</strain>
    </source>
</reference>
<dbReference type="GO" id="GO:0006139">
    <property type="term" value="P:nucleobase-containing compound metabolic process"/>
    <property type="evidence" value="ECO:0007669"/>
    <property type="project" value="UniProtKB-ARBA"/>
</dbReference>
<feature type="compositionally biased region" description="Polar residues" evidence="2">
    <location>
        <begin position="1748"/>
        <end position="1764"/>
    </location>
</feature>
<feature type="compositionally biased region" description="Polar residues" evidence="2">
    <location>
        <begin position="28"/>
        <end position="37"/>
    </location>
</feature>
<evidence type="ECO:0000313" key="4">
    <source>
        <dbReference type="Proteomes" id="UP000094020"/>
    </source>
</evidence>
<feature type="region of interest" description="Disordered" evidence="2">
    <location>
        <begin position="219"/>
        <end position="274"/>
    </location>
</feature>
<feature type="compositionally biased region" description="Low complexity" evidence="2">
    <location>
        <begin position="791"/>
        <end position="823"/>
    </location>
</feature>
<feature type="region of interest" description="Disordered" evidence="2">
    <location>
        <begin position="2008"/>
        <end position="2034"/>
    </location>
</feature>
<proteinExistence type="predicted"/>
<dbReference type="InterPro" id="IPR013783">
    <property type="entry name" value="Ig-like_fold"/>
</dbReference>
<feature type="compositionally biased region" description="Polar residues" evidence="2">
    <location>
        <begin position="543"/>
        <end position="557"/>
    </location>
</feature>
<feature type="region of interest" description="Disordered" evidence="2">
    <location>
        <begin position="1192"/>
        <end position="1272"/>
    </location>
</feature>
<feature type="compositionally biased region" description="Polar residues" evidence="2">
    <location>
        <begin position="590"/>
        <end position="607"/>
    </location>
</feature>